<dbReference type="RefSeq" id="WP_066690026.1">
    <property type="nucleotide sequence ID" value="NZ_CP117025.1"/>
</dbReference>
<accession>A0ABR5YD58</accession>
<dbReference type="Proteomes" id="UP000076609">
    <property type="component" value="Unassembled WGS sequence"/>
</dbReference>
<keyword evidence="2" id="KW-1185">Reference proteome</keyword>
<dbReference type="EMBL" id="LQQO01000015">
    <property type="protein sequence ID" value="KZE14638.1"/>
    <property type="molecule type" value="Genomic_DNA"/>
</dbReference>
<evidence type="ECO:0000313" key="1">
    <source>
        <dbReference type="EMBL" id="KZE14638.1"/>
    </source>
</evidence>
<reference evidence="2" key="1">
    <citation type="submission" date="2016-01" db="EMBL/GenBank/DDBJ databases">
        <title>Draft genome of Chromobacterium sp. F49.</title>
        <authorList>
            <person name="Hong K.W."/>
        </authorList>
    </citation>
    <scope>NUCLEOTIDE SEQUENCE [LARGE SCALE GENOMIC DNA]</scope>
    <source>
        <strain evidence="2">CN3</strain>
    </source>
</reference>
<organism evidence="1 2">
    <name type="scientific">Sphingomonas hankookensis</name>
    <dbReference type="NCBI Taxonomy" id="563996"/>
    <lineage>
        <taxon>Bacteria</taxon>
        <taxon>Pseudomonadati</taxon>
        <taxon>Pseudomonadota</taxon>
        <taxon>Alphaproteobacteria</taxon>
        <taxon>Sphingomonadales</taxon>
        <taxon>Sphingomonadaceae</taxon>
        <taxon>Sphingomonas</taxon>
    </lineage>
</organism>
<name>A0ABR5YD58_9SPHN</name>
<protein>
    <recommendedName>
        <fullName evidence="3">Tetratricopeptide repeat protein</fullName>
    </recommendedName>
</protein>
<sequence length="190" mass="21052">MLLLVVALLGAAAPDCRFDRAAMLALDQQAFDQDMDGGWRALSKRGCMVEAADLIRDWRTAHPSDKPDARILFWHEGQMRAELGQTEQAIALFEQSRKPADKDQAWGWNLYVDGSIAFLRGDRAGLERARAALAVLPKPPELANARGPDGKPMTVRWPMNLNVLDGFLRCWGQSYHDAYGCAAPMSVKKG</sequence>
<gene>
    <name evidence="1" type="ORF">AVT10_14390</name>
</gene>
<comment type="caution">
    <text evidence="1">The sequence shown here is derived from an EMBL/GenBank/DDBJ whole genome shotgun (WGS) entry which is preliminary data.</text>
</comment>
<evidence type="ECO:0000313" key="2">
    <source>
        <dbReference type="Proteomes" id="UP000076609"/>
    </source>
</evidence>
<evidence type="ECO:0008006" key="3">
    <source>
        <dbReference type="Google" id="ProtNLM"/>
    </source>
</evidence>
<proteinExistence type="predicted"/>